<keyword evidence="7" id="KW-0472">Membrane</keyword>
<evidence type="ECO:0000256" key="8">
    <source>
        <dbReference type="ARBA" id="ARBA00023170"/>
    </source>
</evidence>
<dbReference type="SUPFAM" id="SSF69318">
    <property type="entry name" value="Integrin alpha N-terminal domain"/>
    <property type="match status" value="1"/>
</dbReference>
<feature type="repeat" description="FG-GAP" evidence="10">
    <location>
        <begin position="55"/>
        <end position="117"/>
    </location>
</feature>
<dbReference type="PRINTS" id="PR01185">
    <property type="entry name" value="INTEGRINA"/>
</dbReference>
<evidence type="ECO:0000256" key="3">
    <source>
        <dbReference type="ARBA" id="ARBA00022729"/>
    </source>
</evidence>
<evidence type="ECO:0000256" key="1">
    <source>
        <dbReference type="ARBA" id="ARBA00004479"/>
    </source>
</evidence>
<dbReference type="EMBL" id="JBEDNZ010000005">
    <property type="protein sequence ID" value="KAL0842358.1"/>
    <property type="molecule type" value="Genomic_DNA"/>
</dbReference>
<dbReference type="SMART" id="SM00191">
    <property type="entry name" value="Int_alpha"/>
    <property type="match status" value="3"/>
</dbReference>
<evidence type="ECO:0000256" key="7">
    <source>
        <dbReference type="ARBA" id="ARBA00023136"/>
    </source>
</evidence>
<evidence type="ECO:0000313" key="12">
    <source>
        <dbReference type="EMBL" id="KAL0842358.1"/>
    </source>
</evidence>
<dbReference type="PANTHER" id="PTHR23220">
    <property type="entry name" value="INTEGRIN ALPHA"/>
    <property type="match status" value="1"/>
</dbReference>
<keyword evidence="3" id="KW-0732">Signal</keyword>
<evidence type="ECO:0000256" key="9">
    <source>
        <dbReference type="ARBA" id="ARBA00023180"/>
    </source>
</evidence>
<dbReference type="GO" id="GO:0007157">
    <property type="term" value="P:heterophilic cell-cell adhesion via plasma membrane cell adhesion molecules"/>
    <property type="evidence" value="ECO:0007669"/>
    <property type="project" value="UniProtKB-ARBA"/>
</dbReference>
<comment type="caution">
    <text evidence="12">The sequence shown here is derived from an EMBL/GenBank/DDBJ whole genome shotgun (WGS) entry which is preliminary data.</text>
</comment>
<dbReference type="InterPro" id="IPR028994">
    <property type="entry name" value="Integrin_alpha_N"/>
</dbReference>
<evidence type="ECO:0000256" key="2">
    <source>
        <dbReference type="ARBA" id="ARBA00008054"/>
    </source>
</evidence>
<evidence type="ECO:0000256" key="11">
    <source>
        <dbReference type="RuleBase" id="RU003762"/>
    </source>
</evidence>
<comment type="subcellular location">
    <subcellularLocation>
        <location evidence="1 11">Membrane</location>
        <topology evidence="1 11">Single-pass type I membrane protein</topology>
    </subcellularLocation>
</comment>
<dbReference type="Proteomes" id="UP001549921">
    <property type="component" value="Unassembled WGS sequence"/>
</dbReference>
<name>A0ABD0TGY4_LOXSC</name>
<evidence type="ECO:0008006" key="14">
    <source>
        <dbReference type="Google" id="ProtNLM"/>
    </source>
</evidence>
<keyword evidence="8 11" id="KW-0675">Receptor</keyword>
<feature type="repeat" description="FG-GAP" evidence="10">
    <location>
        <begin position="120"/>
        <end position="177"/>
    </location>
</feature>
<dbReference type="Gene3D" id="2.60.40.1510">
    <property type="entry name" value="ntegrin, alpha v. Chain A, domain 3"/>
    <property type="match status" value="1"/>
</dbReference>
<dbReference type="PROSITE" id="PS51470">
    <property type="entry name" value="FG_GAP"/>
    <property type="match status" value="3"/>
</dbReference>
<accession>A0ABD0TGY4</accession>
<dbReference type="GO" id="GO:0007229">
    <property type="term" value="P:integrin-mediated signaling pathway"/>
    <property type="evidence" value="ECO:0007669"/>
    <property type="project" value="UniProtKB-KW"/>
</dbReference>
<dbReference type="AlphaFoldDB" id="A0ABD0TGY4"/>
<gene>
    <name evidence="12" type="ORF">ABMA28_014479</name>
</gene>
<organism evidence="12 13">
    <name type="scientific">Loxostege sticticalis</name>
    <name type="common">Beet webworm moth</name>
    <dbReference type="NCBI Taxonomy" id="481309"/>
    <lineage>
        <taxon>Eukaryota</taxon>
        <taxon>Metazoa</taxon>
        <taxon>Ecdysozoa</taxon>
        <taxon>Arthropoda</taxon>
        <taxon>Hexapoda</taxon>
        <taxon>Insecta</taxon>
        <taxon>Pterygota</taxon>
        <taxon>Neoptera</taxon>
        <taxon>Endopterygota</taxon>
        <taxon>Lepidoptera</taxon>
        <taxon>Glossata</taxon>
        <taxon>Ditrysia</taxon>
        <taxon>Pyraloidea</taxon>
        <taxon>Crambidae</taxon>
        <taxon>Pyraustinae</taxon>
        <taxon>Loxostege</taxon>
    </lineage>
</organism>
<keyword evidence="9" id="KW-0325">Glycoprotein</keyword>
<dbReference type="GO" id="GO:0016020">
    <property type="term" value="C:membrane"/>
    <property type="evidence" value="ECO:0007669"/>
    <property type="project" value="UniProtKB-SubCell"/>
</dbReference>
<evidence type="ECO:0000256" key="10">
    <source>
        <dbReference type="PROSITE-ProRule" id="PRU00803"/>
    </source>
</evidence>
<dbReference type="InterPro" id="IPR013517">
    <property type="entry name" value="FG-GAP"/>
</dbReference>
<evidence type="ECO:0000256" key="4">
    <source>
        <dbReference type="ARBA" id="ARBA00022737"/>
    </source>
</evidence>
<dbReference type="InterPro" id="IPR032695">
    <property type="entry name" value="Integrin_dom_sf"/>
</dbReference>
<proteinExistence type="inferred from homology"/>
<feature type="repeat" description="FG-GAP" evidence="10">
    <location>
        <begin position="193"/>
        <end position="254"/>
    </location>
</feature>
<evidence type="ECO:0000256" key="5">
    <source>
        <dbReference type="ARBA" id="ARBA00022889"/>
    </source>
</evidence>
<sequence length="571" mass="63210">MVAGNFFDKAETLYAISSYDSTHIQYTIHFLYAKKSKRKVKMHLFEYKSHPSAKKSKVKIFVANVGSMFGAAMCAADLDHDGFSELLVGAPAQADGEGGYESGALHIYLGGDAGLINDISRHCVITGTKEGSRFGAAIAASDIDGDDLPEIFVSAPYEDFGEGALYVLSGFEVNGELIKRTRSIKQISLSALKYTQRIQNSKFKTFGYSLQVVSDLDGNGCDELAVGSPGTDNIMLLRCLPAIVVDVNIQEIGDKIVREQDESFTRKVCVNVTHLKQKQFSSMIGVGAYMESDQLSFSLEVNGTTKEPTCRDVIVKLDGHDPHEYKFYTKIEMDEGAIINSKEFNSAWATISPKSVLEKSIDISRHCKDKDCEPKLTLEIDWSGMNDSYTLGSSDLVTVSLLVKNEGNSSYDSCVRVEVSGAPVAQFGCTMNRDGYKCFMPRPLKRSAEHRITIKLNMSQPTNLDEAITVKALLFDYCDKGNATAVSSELKLFLTTNDIVVKGLSHNQDISDTEIQDEKVTHVNDAQEYLISNNGSVNWKNISAVISIDKKPFIESYRVRCWFDFIFINEQ</sequence>
<evidence type="ECO:0000256" key="6">
    <source>
        <dbReference type="ARBA" id="ARBA00023037"/>
    </source>
</evidence>
<dbReference type="Pfam" id="PF01839">
    <property type="entry name" value="FG-GAP"/>
    <property type="match status" value="3"/>
</dbReference>
<keyword evidence="4" id="KW-0677">Repeat</keyword>
<dbReference type="PANTHER" id="PTHR23220:SF83">
    <property type="entry name" value="INTEGRIN ALPHA-PS3-RELATED"/>
    <property type="match status" value="1"/>
</dbReference>
<dbReference type="GO" id="GO:0031589">
    <property type="term" value="P:cell-substrate adhesion"/>
    <property type="evidence" value="ECO:0007669"/>
    <property type="project" value="UniProtKB-ARBA"/>
</dbReference>
<reference evidence="12 13" key="1">
    <citation type="submission" date="2024-06" db="EMBL/GenBank/DDBJ databases">
        <title>A chromosome-level genome assembly of beet webworm, Loxostege sticticalis.</title>
        <authorList>
            <person name="Zhang Y."/>
        </authorList>
    </citation>
    <scope>NUCLEOTIDE SEQUENCE [LARGE SCALE GENOMIC DNA]</scope>
    <source>
        <strain evidence="12">AQ028</strain>
        <tissue evidence="12">Male pupae</tissue>
    </source>
</reference>
<dbReference type="Gene3D" id="2.130.10.130">
    <property type="entry name" value="Integrin alpha, N-terminal"/>
    <property type="match status" value="1"/>
</dbReference>
<keyword evidence="5 11" id="KW-0130">Cell adhesion</keyword>
<evidence type="ECO:0000313" key="13">
    <source>
        <dbReference type="Proteomes" id="UP001549921"/>
    </source>
</evidence>
<dbReference type="InterPro" id="IPR000413">
    <property type="entry name" value="Integrin_alpha"/>
</dbReference>
<dbReference type="SUPFAM" id="SSF69179">
    <property type="entry name" value="Integrin domains"/>
    <property type="match status" value="1"/>
</dbReference>
<keyword evidence="6 11" id="KW-0401">Integrin</keyword>
<dbReference type="InterPro" id="IPR013519">
    <property type="entry name" value="Int_alpha_beta-p"/>
</dbReference>
<protein>
    <recommendedName>
        <fullName evidence="14">Integrin alpha-2 domain-containing protein</fullName>
    </recommendedName>
</protein>
<comment type="similarity">
    <text evidence="2 11">Belongs to the integrin alpha chain family.</text>
</comment>